<evidence type="ECO:0000256" key="1">
    <source>
        <dbReference type="SAM" id="MobiDB-lite"/>
    </source>
</evidence>
<dbReference type="Proteomes" id="UP000198760">
    <property type="component" value="Unassembled WGS sequence"/>
</dbReference>
<evidence type="ECO:0000313" key="5">
    <source>
        <dbReference type="Proteomes" id="UP000199173"/>
    </source>
</evidence>
<keyword evidence="4" id="KW-1185">Reference proteome</keyword>
<dbReference type="Proteomes" id="UP000199173">
    <property type="component" value="Unassembled WGS sequence"/>
</dbReference>
<reference evidence="4 5" key="1">
    <citation type="submission" date="2016-10" db="EMBL/GenBank/DDBJ databases">
        <authorList>
            <person name="Varghese N."/>
            <person name="Submissions S."/>
        </authorList>
    </citation>
    <scope>NUCLEOTIDE SEQUENCE [LARGE SCALE GENOMIC DNA]</scope>
    <source>
        <strain evidence="3 4">NFIX06</strain>
        <strain evidence="2 5">NFIX08</strain>
    </source>
</reference>
<protein>
    <submittedName>
        <fullName evidence="2">Uncharacterized protein</fullName>
    </submittedName>
</protein>
<evidence type="ECO:0000313" key="4">
    <source>
        <dbReference type="Proteomes" id="UP000198760"/>
    </source>
</evidence>
<sequence>MTVTNWRPAKVRGYPPFARLDKPGRIGRVQFCAFCIAERICCGEASPANTVMFFGVAFCAGITIRPGVPVSPGACTRAFIFFQYCRVIDRFQLRQPGCTGRRINIRHGQFPCGVFTRVSASGNTSSWQFNCTASCYRDFSNGFQRYKDPFLPERLWLLSRDTAMAHCKTDKAPAGALSEERTTVPTVYVQRNHRDKRQGTAGSHRE</sequence>
<comment type="caution">
    <text evidence="2">The sequence shown here is derived from an EMBL/GenBank/DDBJ whole genome shotgun (WGS) entry which is preliminary data.</text>
</comment>
<evidence type="ECO:0000313" key="3">
    <source>
        <dbReference type="EMBL" id="SFT34736.1"/>
    </source>
</evidence>
<dbReference type="EMBL" id="FOYJ01000001">
    <property type="protein sequence ID" value="SFQ95188.1"/>
    <property type="molecule type" value="Genomic_DNA"/>
</dbReference>
<name>A0AAX2EKZ7_9ENTR</name>
<evidence type="ECO:0000313" key="2">
    <source>
        <dbReference type="EMBL" id="SFQ95188.1"/>
    </source>
</evidence>
<organism evidence="2 5">
    <name type="scientific">Kosakonia radicincitans</name>
    <dbReference type="NCBI Taxonomy" id="283686"/>
    <lineage>
        <taxon>Bacteria</taxon>
        <taxon>Pseudomonadati</taxon>
        <taxon>Pseudomonadota</taxon>
        <taxon>Gammaproteobacteria</taxon>
        <taxon>Enterobacterales</taxon>
        <taxon>Enterobacteriaceae</taxon>
        <taxon>Kosakonia</taxon>
    </lineage>
</organism>
<proteinExistence type="predicted"/>
<dbReference type="AlphaFoldDB" id="A0AAX2EKZ7"/>
<dbReference type="EMBL" id="FPAV01000001">
    <property type="protein sequence ID" value="SFT34736.1"/>
    <property type="molecule type" value="Genomic_DNA"/>
</dbReference>
<accession>A0AAX2EKZ7</accession>
<feature type="region of interest" description="Disordered" evidence="1">
    <location>
        <begin position="175"/>
        <end position="206"/>
    </location>
</feature>
<gene>
    <name evidence="3" type="ORF">SAMN03159428_00085</name>
    <name evidence="2" type="ORF">SAMN03159514_00086</name>
</gene>